<dbReference type="Proteomes" id="UP001626550">
    <property type="component" value="Unassembled WGS sequence"/>
</dbReference>
<evidence type="ECO:0000259" key="9">
    <source>
        <dbReference type="PROSITE" id="PS50305"/>
    </source>
</evidence>
<keyword evidence="4 8" id="KW-0862">Zinc</keyword>
<dbReference type="AlphaFoldDB" id="A0ABD2QJA3"/>
<feature type="domain" description="Deacetylase sirtuin-type" evidence="9">
    <location>
        <begin position="33"/>
        <end position="298"/>
    </location>
</feature>
<proteinExistence type="predicted"/>
<feature type="binding site" evidence="8">
    <location>
        <position position="172"/>
    </location>
    <ligand>
        <name>Zn(2+)</name>
        <dbReference type="ChEBI" id="CHEBI:29105"/>
    </ligand>
</feature>
<evidence type="ECO:0000256" key="8">
    <source>
        <dbReference type="PROSITE-ProRule" id="PRU00236"/>
    </source>
</evidence>
<comment type="catalytic activity">
    <reaction evidence="6">
        <text>N(6)-hexadecanoyl-L-lysyl-[protein] + NAD(+) + H2O = 2''-O-hexadecanoyl-ADP-D-ribose + nicotinamide + L-lysyl-[protein]</text>
        <dbReference type="Rhea" id="RHEA:70563"/>
        <dbReference type="Rhea" id="RHEA-COMP:9752"/>
        <dbReference type="Rhea" id="RHEA-COMP:14175"/>
        <dbReference type="ChEBI" id="CHEBI:15377"/>
        <dbReference type="ChEBI" id="CHEBI:17154"/>
        <dbReference type="ChEBI" id="CHEBI:29969"/>
        <dbReference type="ChEBI" id="CHEBI:57540"/>
        <dbReference type="ChEBI" id="CHEBI:138936"/>
        <dbReference type="ChEBI" id="CHEBI:189673"/>
    </reaction>
    <physiologicalReaction direction="left-to-right" evidence="6">
        <dbReference type="Rhea" id="RHEA:70564"/>
    </physiologicalReaction>
</comment>
<dbReference type="Gene3D" id="3.30.1600.10">
    <property type="entry name" value="SIR2/SIRT2 'Small Domain"/>
    <property type="match status" value="1"/>
</dbReference>
<keyword evidence="5" id="KW-0520">NAD</keyword>
<dbReference type="EMBL" id="JBJKFK010000119">
    <property type="protein sequence ID" value="KAL3319613.1"/>
    <property type="molecule type" value="Genomic_DNA"/>
</dbReference>
<dbReference type="GO" id="GO:0016740">
    <property type="term" value="F:transferase activity"/>
    <property type="evidence" value="ECO:0007669"/>
    <property type="project" value="UniProtKB-KW"/>
</dbReference>
<comment type="caution">
    <text evidence="10">The sequence shown here is derived from an EMBL/GenBank/DDBJ whole genome shotgun (WGS) entry which is preliminary data.</text>
</comment>
<dbReference type="PANTHER" id="PTHR11085:SF6">
    <property type="entry name" value="NAD-DEPENDENT PROTEIN DEACETYLASE SIRTUIN-2"/>
    <property type="match status" value="1"/>
</dbReference>
<feature type="active site" description="Proton acceptor" evidence="8">
    <location>
        <position position="164"/>
    </location>
</feature>
<dbReference type="Pfam" id="PF02146">
    <property type="entry name" value="SIR2"/>
    <property type="match status" value="1"/>
</dbReference>
<evidence type="ECO:0000256" key="5">
    <source>
        <dbReference type="ARBA" id="ARBA00023027"/>
    </source>
</evidence>
<keyword evidence="11" id="KW-1185">Reference proteome</keyword>
<dbReference type="PANTHER" id="PTHR11085">
    <property type="entry name" value="NAD-DEPENDENT PROTEIN DEACYLASE SIRTUIN-5, MITOCHONDRIAL-RELATED"/>
    <property type="match status" value="1"/>
</dbReference>
<organism evidence="10 11">
    <name type="scientific">Cichlidogyrus casuarinus</name>
    <dbReference type="NCBI Taxonomy" id="1844966"/>
    <lineage>
        <taxon>Eukaryota</taxon>
        <taxon>Metazoa</taxon>
        <taxon>Spiralia</taxon>
        <taxon>Lophotrochozoa</taxon>
        <taxon>Platyhelminthes</taxon>
        <taxon>Monogenea</taxon>
        <taxon>Monopisthocotylea</taxon>
        <taxon>Dactylogyridea</taxon>
        <taxon>Ancyrocephalidae</taxon>
        <taxon>Cichlidogyrus</taxon>
    </lineage>
</organism>
<dbReference type="Gene3D" id="3.40.50.1220">
    <property type="entry name" value="TPP-binding domain"/>
    <property type="match status" value="1"/>
</dbReference>
<keyword evidence="3 8" id="KW-0479">Metal-binding</keyword>
<evidence type="ECO:0000256" key="6">
    <source>
        <dbReference type="ARBA" id="ARBA00048378"/>
    </source>
</evidence>
<evidence type="ECO:0000256" key="1">
    <source>
        <dbReference type="ARBA" id="ARBA00001947"/>
    </source>
</evidence>
<evidence type="ECO:0000256" key="2">
    <source>
        <dbReference type="ARBA" id="ARBA00022679"/>
    </source>
</evidence>
<evidence type="ECO:0000256" key="3">
    <source>
        <dbReference type="ARBA" id="ARBA00022723"/>
    </source>
</evidence>
<evidence type="ECO:0000313" key="10">
    <source>
        <dbReference type="EMBL" id="KAL3319613.1"/>
    </source>
</evidence>
<feature type="binding site" evidence="8">
    <location>
        <position position="175"/>
    </location>
    <ligand>
        <name>Zn(2+)</name>
        <dbReference type="ChEBI" id="CHEBI:29105"/>
    </ligand>
</feature>
<sequence>MASNTDDDLVEKLEKLDINQSSDDVSGELELSVFDLESVVQYIEPLIKKKNLNLITLAGAGISTSAGIPDFRSPKTGLYDNLEQYKLSDPMDVFRLDFFRQDPKPFYEVSRKLLGTKTPIKPTVAHYFINLLHKKGILKRHYTQNIDGLEVEAGLPEDKIVEAHGHFRTGHCISCGTEYPYEFLKDHILGEELLVPTCNKDGCKKIVKPDIVFFGESLPDRFNECLKSDFDGCNLLIIIGTSLAVSPFNMLPNLVSKSTPRLFINRELASAPVSITFSDDLVYGRFRAIFAMEKVIIRETYFFNLMLMKA</sequence>
<dbReference type="InterPro" id="IPR026591">
    <property type="entry name" value="Sirtuin_cat_small_dom_sf"/>
</dbReference>
<evidence type="ECO:0000256" key="7">
    <source>
        <dbReference type="ARBA" id="ARBA00048905"/>
    </source>
</evidence>
<name>A0ABD2QJA3_9PLAT</name>
<dbReference type="InterPro" id="IPR026590">
    <property type="entry name" value="Ssirtuin_cat_dom"/>
</dbReference>
<evidence type="ECO:0000313" key="11">
    <source>
        <dbReference type="Proteomes" id="UP001626550"/>
    </source>
</evidence>
<dbReference type="InterPro" id="IPR029035">
    <property type="entry name" value="DHS-like_NAD/FAD-binding_dom"/>
</dbReference>
<comment type="catalytic activity">
    <reaction evidence="7">
        <text>N(6)-tetradecanoyl-L-lysyl-[protein] + NAD(+) + H2O = 2''-O-tetradecanoyl-ADP-D-ribose + nicotinamide + L-lysyl-[protein]</text>
        <dbReference type="Rhea" id="RHEA:70567"/>
        <dbReference type="Rhea" id="RHEA-COMP:9752"/>
        <dbReference type="Rhea" id="RHEA-COMP:15437"/>
        <dbReference type="ChEBI" id="CHEBI:15377"/>
        <dbReference type="ChEBI" id="CHEBI:17154"/>
        <dbReference type="ChEBI" id="CHEBI:29969"/>
        <dbReference type="ChEBI" id="CHEBI:57540"/>
        <dbReference type="ChEBI" id="CHEBI:141129"/>
        <dbReference type="ChEBI" id="CHEBI:189674"/>
    </reaction>
    <physiologicalReaction direction="left-to-right" evidence="7">
        <dbReference type="Rhea" id="RHEA:70568"/>
    </physiologicalReaction>
</comment>
<feature type="binding site" evidence="8">
    <location>
        <position position="198"/>
    </location>
    <ligand>
        <name>Zn(2+)</name>
        <dbReference type="ChEBI" id="CHEBI:29105"/>
    </ligand>
</feature>
<feature type="binding site" evidence="8">
    <location>
        <position position="203"/>
    </location>
    <ligand>
        <name>Zn(2+)</name>
        <dbReference type="ChEBI" id="CHEBI:29105"/>
    </ligand>
</feature>
<protein>
    <submittedName>
        <fullName evidence="10">NAD-dependent protein deacetylase sirtuin-2</fullName>
    </submittedName>
</protein>
<keyword evidence="2" id="KW-0808">Transferase</keyword>
<dbReference type="SUPFAM" id="SSF52467">
    <property type="entry name" value="DHS-like NAD/FAD-binding domain"/>
    <property type="match status" value="1"/>
</dbReference>
<dbReference type="PROSITE" id="PS50305">
    <property type="entry name" value="SIRTUIN"/>
    <property type="match status" value="1"/>
</dbReference>
<gene>
    <name evidence="10" type="primary">SIRT2_1</name>
    <name evidence="10" type="ORF">Ciccas_001717</name>
</gene>
<reference evidence="10 11" key="1">
    <citation type="submission" date="2024-11" db="EMBL/GenBank/DDBJ databases">
        <title>Adaptive evolution of stress response genes in parasites aligns with host niche diversity.</title>
        <authorList>
            <person name="Hahn C."/>
            <person name="Resl P."/>
        </authorList>
    </citation>
    <scope>NUCLEOTIDE SEQUENCE [LARGE SCALE GENOMIC DNA]</scope>
    <source>
        <strain evidence="10">EGGRZ-B1_66</strain>
        <tissue evidence="10">Body</tissue>
    </source>
</reference>
<accession>A0ABD2QJA3</accession>
<evidence type="ECO:0000256" key="4">
    <source>
        <dbReference type="ARBA" id="ARBA00022833"/>
    </source>
</evidence>
<dbReference type="GO" id="GO:0046872">
    <property type="term" value="F:metal ion binding"/>
    <property type="evidence" value="ECO:0007669"/>
    <property type="project" value="UniProtKB-KW"/>
</dbReference>
<dbReference type="InterPro" id="IPR050134">
    <property type="entry name" value="NAD-dep_sirtuin_deacylases"/>
</dbReference>
<dbReference type="InterPro" id="IPR003000">
    <property type="entry name" value="Sirtuin"/>
</dbReference>
<comment type="cofactor">
    <cofactor evidence="1">
        <name>Zn(2+)</name>
        <dbReference type="ChEBI" id="CHEBI:29105"/>
    </cofactor>
</comment>